<dbReference type="GO" id="GO:0009396">
    <property type="term" value="P:folic acid-containing compound biosynthetic process"/>
    <property type="evidence" value="ECO:0007669"/>
    <property type="project" value="TreeGrafter"/>
</dbReference>
<comment type="similarity">
    <text evidence="1 4">Belongs to the 5-formyltetrahydrofolate cyclo-ligase family.</text>
</comment>
<sequence length="218" mass="24153">MSDSTGGSEPCFAHELIDGHPVDPQTAKDVARFRTRERARLYEMRRSTSQSDNAQMAQVVGAELDRLINAPQGQNIAVYWPIRGEMDLRPWMTKAHEAGANIALPVVLKKGQPLEFRPWAPRCKMERGIWNIPVPVDGDAVQPDIVISAVLGIDNQLYRLGNGGGYYDRTLAAMDKLPWVIGVGQPFARMKSIFPLPWDIPMQTVVLGDGSVQGHIPN</sequence>
<comment type="catalytic activity">
    <reaction evidence="4">
        <text>(6S)-5-formyl-5,6,7,8-tetrahydrofolate + ATP = (6R)-5,10-methenyltetrahydrofolate + ADP + phosphate</text>
        <dbReference type="Rhea" id="RHEA:10488"/>
        <dbReference type="ChEBI" id="CHEBI:30616"/>
        <dbReference type="ChEBI" id="CHEBI:43474"/>
        <dbReference type="ChEBI" id="CHEBI:57455"/>
        <dbReference type="ChEBI" id="CHEBI:57457"/>
        <dbReference type="ChEBI" id="CHEBI:456216"/>
        <dbReference type="EC" id="6.3.3.2"/>
    </reaction>
</comment>
<dbReference type="Pfam" id="PF01812">
    <property type="entry name" value="5-FTHF_cyc-lig"/>
    <property type="match status" value="1"/>
</dbReference>
<keyword evidence="4" id="KW-0460">Magnesium</keyword>
<keyword evidence="4" id="KW-0479">Metal-binding</keyword>
<dbReference type="Proteomes" id="UP000613255">
    <property type="component" value="Unassembled WGS sequence"/>
</dbReference>
<keyword evidence="5" id="KW-0436">Ligase</keyword>
<name>A0A934HNK1_9RHOB</name>
<keyword evidence="3 4" id="KW-0067">ATP-binding</keyword>
<dbReference type="EC" id="6.3.3.2" evidence="4"/>
<evidence type="ECO:0000313" key="5">
    <source>
        <dbReference type="EMBL" id="MBI6628877.1"/>
    </source>
</evidence>
<dbReference type="AlphaFoldDB" id="A0A934HNK1"/>
<dbReference type="InterPro" id="IPR037171">
    <property type="entry name" value="NagB/RpiA_transferase-like"/>
</dbReference>
<comment type="cofactor">
    <cofactor evidence="4">
        <name>Mg(2+)</name>
        <dbReference type="ChEBI" id="CHEBI:18420"/>
    </cofactor>
</comment>
<evidence type="ECO:0000256" key="1">
    <source>
        <dbReference type="ARBA" id="ARBA00010638"/>
    </source>
</evidence>
<dbReference type="RefSeq" id="WP_198684901.1">
    <property type="nucleotide sequence ID" value="NZ_JAEIJD010000002.1"/>
</dbReference>
<keyword evidence="2 4" id="KW-0547">Nucleotide-binding</keyword>
<dbReference type="GO" id="GO:0030272">
    <property type="term" value="F:5-formyltetrahydrofolate cyclo-ligase activity"/>
    <property type="evidence" value="ECO:0007669"/>
    <property type="project" value="UniProtKB-EC"/>
</dbReference>
<keyword evidence="6" id="KW-1185">Reference proteome</keyword>
<dbReference type="EMBL" id="JAEIJD010000002">
    <property type="protein sequence ID" value="MBI6628877.1"/>
    <property type="molecule type" value="Genomic_DNA"/>
</dbReference>
<dbReference type="GO" id="GO:0035999">
    <property type="term" value="P:tetrahydrofolate interconversion"/>
    <property type="evidence" value="ECO:0007669"/>
    <property type="project" value="TreeGrafter"/>
</dbReference>
<dbReference type="InterPro" id="IPR002698">
    <property type="entry name" value="FTHF_cligase"/>
</dbReference>
<proteinExistence type="inferred from homology"/>
<dbReference type="PANTHER" id="PTHR23407:SF1">
    <property type="entry name" value="5-FORMYLTETRAHYDROFOLATE CYCLO-LIGASE"/>
    <property type="match status" value="1"/>
</dbReference>
<reference evidence="5" key="1">
    <citation type="submission" date="2020-12" db="EMBL/GenBank/DDBJ databases">
        <title>Pontibaca salina gen. nov., sp. nov., isolated from marine sediment.</title>
        <authorList>
            <person name="Bo J."/>
            <person name="Wang S."/>
            <person name="Song X."/>
            <person name="Du Z."/>
        </authorList>
    </citation>
    <scope>NUCLEOTIDE SEQUENCE</scope>
    <source>
        <strain evidence="5">S1109L</strain>
    </source>
</reference>
<organism evidence="5 6">
    <name type="scientific">Pontibaca salina</name>
    <dbReference type="NCBI Taxonomy" id="2795731"/>
    <lineage>
        <taxon>Bacteria</taxon>
        <taxon>Pseudomonadati</taxon>
        <taxon>Pseudomonadota</taxon>
        <taxon>Alphaproteobacteria</taxon>
        <taxon>Rhodobacterales</taxon>
        <taxon>Roseobacteraceae</taxon>
        <taxon>Pontibaca</taxon>
    </lineage>
</organism>
<evidence type="ECO:0000256" key="2">
    <source>
        <dbReference type="ARBA" id="ARBA00022741"/>
    </source>
</evidence>
<dbReference type="GO" id="GO:0005524">
    <property type="term" value="F:ATP binding"/>
    <property type="evidence" value="ECO:0007669"/>
    <property type="project" value="UniProtKB-KW"/>
</dbReference>
<evidence type="ECO:0000256" key="3">
    <source>
        <dbReference type="ARBA" id="ARBA00022840"/>
    </source>
</evidence>
<dbReference type="PANTHER" id="PTHR23407">
    <property type="entry name" value="ATPASE INHIBITOR/5-FORMYLTETRAHYDROFOLATE CYCLO-LIGASE"/>
    <property type="match status" value="1"/>
</dbReference>
<accession>A0A934HNK1</accession>
<dbReference type="NCBIfam" id="TIGR02727">
    <property type="entry name" value="MTHFS_bact"/>
    <property type="match status" value="1"/>
</dbReference>
<comment type="caution">
    <text evidence="5">The sequence shown here is derived from an EMBL/GenBank/DDBJ whole genome shotgun (WGS) entry which is preliminary data.</text>
</comment>
<dbReference type="Gene3D" id="3.40.50.10420">
    <property type="entry name" value="NagB/RpiA/CoA transferase-like"/>
    <property type="match status" value="1"/>
</dbReference>
<protein>
    <recommendedName>
        <fullName evidence="4">5-formyltetrahydrofolate cyclo-ligase</fullName>
        <ecNumber evidence="4">6.3.3.2</ecNumber>
    </recommendedName>
</protein>
<evidence type="ECO:0000313" key="6">
    <source>
        <dbReference type="Proteomes" id="UP000613255"/>
    </source>
</evidence>
<dbReference type="SUPFAM" id="SSF100950">
    <property type="entry name" value="NagB/RpiA/CoA transferase-like"/>
    <property type="match status" value="1"/>
</dbReference>
<gene>
    <name evidence="5" type="ORF">JAO82_03185</name>
</gene>
<dbReference type="GO" id="GO:0046872">
    <property type="term" value="F:metal ion binding"/>
    <property type="evidence" value="ECO:0007669"/>
    <property type="project" value="UniProtKB-KW"/>
</dbReference>
<evidence type="ECO:0000256" key="4">
    <source>
        <dbReference type="RuleBase" id="RU361279"/>
    </source>
</evidence>
<dbReference type="InterPro" id="IPR024185">
    <property type="entry name" value="FTHF_cligase-like_sf"/>
</dbReference>